<proteinExistence type="predicted"/>
<dbReference type="AlphaFoldDB" id="A0A1B0BED7"/>
<evidence type="ECO:0000313" key="3">
    <source>
        <dbReference type="Proteomes" id="UP000092460"/>
    </source>
</evidence>
<dbReference type="Proteomes" id="UP000092460">
    <property type="component" value="Unassembled WGS sequence"/>
</dbReference>
<organism evidence="2 3">
    <name type="scientific">Glossina palpalis gambiensis</name>
    <dbReference type="NCBI Taxonomy" id="67801"/>
    <lineage>
        <taxon>Eukaryota</taxon>
        <taxon>Metazoa</taxon>
        <taxon>Ecdysozoa</taxon>
        <taxon>Arthropoda</taxon>
        <taxon>Hexapoda</taxon>
        <taxon>Insecta</taxon>
        <taxon>Pterygota</taxon>
        <taxon>Neoptera</taxon>
        <taxon>Endopterygota</taxon>
        <taxon>Diptera</taxon>
        <taxon>Brachycera</taxon>
        <taxon>Muscomorpha</taxon>
        <taxon>Hippoboscoidea</taxon>
        <taxon>Glossinidae</taxon>
        <taxon>Glossina</taxon>
    </lineage>
</organism>
<accession>A0A1B0BED7</accession>
<dbReference type="EMBL" id="JXJN01012860">
    <property type="status" value="NOT_ANNOTATED_CDS"/>
    <property type="molecule type" value="Genomic_DNA"/>
</dbReference>
<feature type="transmembrane region" description="Helical" evidence="1">
    <location>
        <begin position="57"/>
        <end position="79"/>
    </location>
</feature>
<reference evidence="2" key="2">
    <citation type="submission" date="2020-05" db="UniProtKB">
        <authorList>
            <consortium name="EnsemblMetazoa"/>
        </authorList>
    </citation>
    <scope>IDENTIFICATION</scope>
    <source>
        <strain evidence="2">IAEA</strain>
    </source>
</reference>
<protein>
    <submittedName>
        <fullName evidence="2">Uncharacterized protein</fullName>
    </submittedName>
</protein>
<keyword evidence="1" id="KW-0472">Membrane</keyword>
<dbReference type="EnsemblMetazoa" id="GPPI027300-RA">
    <property type="protein sequence ID" value="GPPI027300-PA"/>
    <property type="gene ID" value="GPPI027300"/>
</dbReference>
<sequence length="149" mass="17653">MIINSKCKNINNCLKLVKEIGRKKISKTPNEGIFGKFGNESQQKKKYLKDQYFWDEISRPFTCLLYTFYISSIYLFMFVRIRPVLFVNLNQRWLKCSEFWIHFMSVFKPKLRNGGNTSSSSSYEMFLEKAPKLNSIQHLHVKTSKLKTC</sequence>
<keyword evidence="1" id="KW-1133">Transmembrane helix</keyword>
<evidence type="ECO:0000256" key="1">
    <source>
        <dbReference type="SAM" id="Phobius"/>
    </source>
</evidence>
<reference evidence="3" key="1">
    <citation type="submission" date="2015-01" db="EMBL/GenBank/DDBJ databases">
        <authorList>
            <person name="Aksoy S."/>
            <person name="Warren W."/>
            <person name="Wilson R.K."/>
        </authorList>
    </citation>
    <scope>NUCLEOTIDE SEQUENCE [LARGE SCALE GENOMIC DNA]</scope>
    <source>
        <strain evidence="3">IAEA</strain>
    </source>
</reference>
<name>A0A1B0BED7_9MUSC</name>
<dbReference type="VEuPathDB" id="VectorBase:GPPI027300"/>
<evidence type="ECO:0000313" key="2">
    <source>
        <dbReference type="EnsemblMetazoa" id="GPPI027300-PA"/>
    </source>
</evidence>
<keyword evidence="1" id="KW-0812">Transmembrane</keyword>
<keyword evidence="3" id="KW-1185">Reference proteome</keyword>